<dbReference type="Gene3D" id="1.20.1170.10">
    <property type="match status" value="1"/>
</dbReference>
<evidence type="ECO:0000313" key="4">
    <source>
        <dbReference type="Proteomes" id="UP001212152"/>
    </source>
</evidence>
<feature type="region of interest" description="Disordered" evidence="2">
    <location>
        <begin position="28"/>
        <end position="77"/>
    </location>
</feature>
<evidence type="ECO:0000313" key="3">
    <source>
        <dbReference type="EMBL" id="KAJ3175318.1"/>
    </source>
</evidence>
<evidence type="ECO:0000256" key="1">
    <source>
        <dbReference type="SAM" id="Coils"/>
    </source>
</evidence>
<keyword evidence="1" id="KW-0175">Coiled coil</keyword>
<comment type="caution">
    <text evidence="3">The sequence shown here is derived from an EMBL/GenBank/DDBJ whole genome shotgun (WGS) entry which is preliminary data.</text>
</comment>
<organism evidence="3 4">
    <name type="scientific">Geranomyces variabilis</name>
    <dbReference type="NCBI Taxonomy" id="109894"/>
    <lineage>
        <taxon>Eukaryota</taxon>
        <taxon>Fungi</taxon>
        <taxon>Fungi incertae sedis</taxon>
        <taxon>Chytridiomycota</taxon>
        <taxon>Chytridiomycota incertae sedis</taxon>
        <taxon>Chytridiomycetes</taxon>
        <taxon>Spizellomycetales</taxon>
        <taxon>Powellomycetaceae</taxon>
        <taxon>Geranomyces</taxon>
    </lineage>
</organism>
<proteinExistence type="predicted"/>
<reference evidence="3" key="1">
    <citation type="submission" date="2020-05" db="EMBL/GenBank/DDBJ databases">
        <title>Phylogenomic resolution of chytrid fungi.</title>
        <authorList>
            <person name="Stajich J.E."/>
            <person name="Amses K."/>
            <person name="Simmons R."/>
            <person name="Seto K."/>
            <person name="Myers J."/>
            <person name="Bonds A."/>
            <person name="Quandt C.A."/>
            <person name="Barry K."/>
            <person name="Liu P."/>
            <person name="Grigoriev I."/>
            <person name="Longcore J.E."/>
            <person name="James T.Y."/>
        </authorList>
    </citation>
    <scope>NUCLEOTIDE SEQUENCE</scope>
    <source>
        <strain evidence="3">JEL0379</strain>
    </source>
</reference>
<dbReference type="Proteomes" id="UP001212152">
    <property type="component" value="Unassembled WGS sequence"/>
</dbReference>
<name>A0AAD5TI52_9FUNG</name>
<gene>
    <name evidence="3" type="ORF">HDU87_006268</name>
</gene>
<feature type="region of interest" description="Disordered" evidence="2">
    <location>
        <begin position="98"/>
        <end position="136"/>
    </location>
</feature>
<feature type="compositionally biased region" description="Polar residues" evidence="2">
    <location>
        <begin position="61"/>
        <end position="71"/>
    </location>
</feature>
<protein>
    <submittedName>
        <fullName evidence="3">Uncharacterized protein</fullName>
    </submittedName>
</protein>
<dbReference type="AlphaFoldDB" id="A0AAD5TI52"/>
<accession>A0AAD5TI52</accession>
<feature type="compositionally biased region" description="Low complexity" evidence="2">
    <location>
        <begin position="109"/>
        <end position="121"/>
    </location>
</feature>
<dbReference type="EMBL" id="JADGJQ010000053">
    <property type="protein sequence ID" value="KAJ3175318.1"/>
    <property type="molecule type" value="Genomic_DNA"/>
</dbReference>
<sequence>MASTSSHPSYSHSPAFRLRYPLGKSFAAAGFKVPPPSSTRPRSSPSPDLHVTDNHRKPVTPSRTSVPQPRTRTGDEYVRNLQQQIYLLELETRYLRAGRSDDSGPFPLAGAAGAQQQQKQQSNYAGERSAPGPAAPLGEVIQDLRSKYVELQESYRSEVETLKSDLSALQTSNAAATAQLPSLRKEVASLTAKLAATESASARTRESLQVELSTATQRLEAASAEIERWEALYEEGVKGTEEVRKDAAGAHVALVEEKSKVLELEAVTKKLGRRVEELCAENAANKHAPPPAPADQTTSALQTLHATLQTLQSSLTALSNTHTPQSTHITTLTTQLQVAQHANAGLASRVEQLDSELLAVKTRAGATAQRNADLERSAALLGADLNRAVSARASLTSRLTSLTALTTAHQVRIAELETQLQTAGAGSRRAEEEAAALRKERDEAKKTIAELQAALEEATKRVKQVKRVEELVKVAEERGDGYIEIVRQLKGGLREGGVWSV</sequence>
<keyword evidence="4" id="KW-1185">Reference proteome</keyword>
<evidence type="ECO:0000256" key="2">
    <source>
        <dbReference type="SAM" id="MobiDB-lite"/>
    </source>
</evidence>
<feature type="coiled-coil region" evidence="1">
    <location>
        <begin position="413"/>
        <end position="468"/>
    </location>
</feature>
<feature type="coiled-coil region" evidence="1">
    <location>
        <begin position="205"/>
        <end position="232"/>
    </location>
</feature>